<dbReference type="EMBL" id="MNCJ02000331">
    <property type="protein sequence ID" value="KAF5757965.1"/>
    <property type="molecule type" value="Genomic_DNA"/>
</dbReference>
<organism evidence="1 2">
    <name type="scientific">Helianthus annuus</name>
    <name type="common">Common sunflower</name>
    <dbReference type="NCBI Taxonomy" id="4232"/>
    <lineage>
        <taxon>Eukaryota</taxon>
        <taxon>Viridiplantae</taxon>
        <taxon>Streptophyta</taxon>
        <taxon>Embryophyta</taxon>
        <taxon>Tracheophyta</taxon>
        <taxon>Spermatophyta</taxon>
        <taxon>Magnoliopsida</taxon>
        <taxon>eudicotyledons</taxon>
        <taxon>Gunneridae</taxon>
        <taxon>Pentapetalae</taxon>
        <taxon>asterids</taxon>
        <taxon>campanulids</taxon>
        <taxon>Asterales</taxon>
        <taxon>Asteraceae</taxon>
        <taxon>Asteroideae</taxon>
        <taxon>Heliantheae alliance</taxon>
        <taxon>Heliantheae</taxon>
        <taxon>Helianthus</taxon>
    </lineage>
</organism>
<dbReference type="Proteomes" id="UP000215914">
    <property type="component" value="Unassembled WGS sequence"/>
</dbReference>
<dbReference type="PANTHER" id="PTHR34676:SF28">
    <property type="entry name" value="ZINC FINGER, CCHC-TYPE, RIBONUCLEASE H-LIKE DOMAIN, GAG-PRE-INTEGRASE DOMAIN PROTEIN-RELATED"/>
    <property type="match status" value="1"/>
</dbReference>
<evidence type="ECO:0000313" key="2">
    <source>
        <dbReference type="Proteomes" id="UP000215914"/>
    </source>
</evidence>
<protein>
    <submittedName>
        <fullName evidence="1">Uncharacterized protein</fullName>
    </submittedName>
</protein>
<dbReference type="Pfam" id="PF14223">
    <property type="entry name" value="Retrotran_gag_2"/>
    <property type="match status" value="1"/>
</dbReference>
<accession>A0A9K3DMD8</accession>
<keyword evidence="2" id="KW-1185">Reference proteome</keyword>
<name>A0A9K3DMD8_HELAN</name>
<comment type="caution">
    <text evidence="1">The sequence shown here is derived from an EMBL/GenBank/DDBJ whole genome shotgun (WGS) entry which is preliminary data.</text>
</comment>
<sequence>MNMQEADKKAYDLENKAFSILTQALHKDIYHKFCYCTSTKDLWDALVARGEGNAATRKTRHDLLKREFESFQFMENETLSDMTTRFYHLISEMYSYGVLATQQEMVARFADALPPKWSSFIELLKLTGTLDTLSIYEFIQKLEHKNDEEIRKAKRIPVPQNNDMYLAGFNHTASSSSAQQPKLQTTFMSNTSSSPFPQSAPPSAFDPKSVSSAGACYCSSSCLFKTTIRCKCLATKTRTSTSSFHYSTSI</sequence>
<dbReference type="Gramene" id="mRNA:HanXRQr2_Chr16g0723931">
    <property type="protein sequence ID" value="CDS:HanXRQr2_Chr16g0723931.1"/>
    <property type="gene ID" value="HanXRQr2_Chr16g0723931"/>
</dbReference>
<dbReference type="AlphaFoldDB" id="A0A9K3DMD8"/>
<gene>
    <name evidence="1" type="ORF">HanXRQr2_Chr16g0723931</name>
</gene>
<dbReference type="PANTHER" id="PTHR34676">
    <property type="entry name" value="DUF4219 DOMAIN-CONTAINING PROTEIN-RELATED"/>
    <property type="match status" value="1"/>
</dbReference>
<reference evidence="1" key="2">
    <citation type="submission" date="2020-06" db="EMBL/GenBank/DDBJ databases">
        <title>Helianthus annuus Genome sequencing and assembly Release 2.</title>
        <authorList>
            <person name="Gouzy J."/>
            <person name="Langlade N."/>
            <person name="Munos S."/>
        </authorList>
    </citation>
    <scope>NUCLEOTIDE SEQUENCE</scope>
    <source>
        <tissue evidence="1">Leaves</tissue>
    </source>
</reference>
<proteinExistence type="predicted"/>
<reference evidence="1" key="1">
    <citation type="journal article" date="2017" name="Nature">
        <title>The sunflower genome provides insights into oil metabolism, flowering and Asterid evolution.</title>
        <authorList>
            <person name="Badouin H."/>
            <person name="Gouzy J."/>
            <person name="Grassa C.J."/>
            <person name="Murat F."/>
            <person name="Staton S.E."/>
            <person name="Cottret L."/>
            <person name="Lelandais-Briere C."/>
            <person name="Owens G.L."/>
            <person name="Carrere S."/>
            <person name="Mayjonade B."/>
            <person name="Legrand L."/>
            <person name="Gill N."/>
            <person name="Kane N.C."/>
            <person name="Bowers J.E."/>
            <person name="Hubner S."/>
            <person name="Bellec A."/>
            <person name="Berard A."/>
            <person name="Berges H."/>
            <person name="Blanchet N."/>
            <person name="Boniface M.C."/>
            <person name="Brunel D."/>
            <person name="Catrice O."/>
            <person name="Chaidir N."/>
            <person name="Claudel C."/>
            <person name="Donnadieu C."/>
            <person name="Faraut T."/>
            <person name="Fievet G."/>
            <person name="Helmstetter N."/>
            <person name="King M."/>
            <person name="Knapp S.J."/>
            <person name="Lai Z."/>
            <person name="Le Paslier M.C."/>
            <person name="Lippi Y."/>
            <person name="Lorenzon L."/>
            <person name="Mandel J.R."/>
            <person name="Marage G."/>
            <person name="Marchand G."/>
            <person name="Marquand E."/>
            <person name="Bret-Mestries E."/>
            <person name="Morien E."/>
            <person name="Nambeesan S."/>
            <person name="Nguyen T."/>
            <person name="Pegot-Espagnet P."/>
            <person name="Pouilly N."/>
            <person name="Raftis F."/>
            <person name="Sallet E."/>
            <person name="Schiex T."/>
            <person name="Thomas J."/>
            <person name="Vandecasteele C."/>
            <person name="Vares D."/>
            <person name="Vear F."/>
            <person name="Vautrin S."/>
            <person name="Crespi M."/>
            <person name="Mangin B."/>
            <person name="Burke J.M."/>
            <person name="Salse J."/>
            <person name="Munos S."/>
            <person name="Vincourt P."/>
            <person name="Rieseberg L.H."/>
            <person name="Langlade N.B."/>
        </authorList>
    </citation>
    <scope>NUCLEOTIDE SEQUENCE</scope>
    <source>
        <tissue evidence="1">Leaves</tissue>
    </source>
</reference>
<evidence type="ECO:0000313" key="1">
    <source>
        <dbReference type="EMBL" id="KAF5757965.1"/>
    </source>
</evidence>